<dbReference type="GO" id="GO:0009277">
    <property type="term" value="C:fungal-type cell wall"/>
    <property type="evidence" value="ECO:0007669"/>
    <property type="project" value="InterPro"/>
</dbReference>
<accession>A0A0G2J801</accession>
<evidence type="ECO:0000313" key="6">
    <source>
        <dbReference type="EMBL" id="KKZ68899.1"/>
    </source>
</evidence>
<feature type="chain" id="PRO_5013986130" description="Hydrophobin" evidence="5">
    <location>
        <begin position="19"/>
        <end position="118"/>
    </location>
</feature>
<comment type="subcellular location">
    <subcellularLocation>
        <location evidence="5">Secreted</location>
        <location evidence="5">Cell wall</location>
    </subcellularLocation>
</comment>
<dbReference type="PROSITE" id="PS00956">
    <property type="entry name" value="HYDROPHOBIN"/>
    <property type="match status" value="1"/>
</dbReference>
<feature type="signal peptide" evidence="5">
    <location>
        <begin position="1"/>
        <end position="18"/>
    </location>
</feature>
<evidence type="ECO:0000256" key="5">
    <source>
        <dbReference type="RuleBase" id="RU365009"/>
    </source>
</evidence>
<dbReference type="VEuPathDB" id="FungiDB:EMCG_00070"/>
<evidence type="ECO:0000313" key="7">
    <source>
        <dbReference type="Proteomes" id="UP000034164"/>
    </source>
</evidence>
<dbReference type="OrthoDB" id="4225815at2759"/>
<keyword evidence="2 5" id="KW-0964">Secreted</keyword>
<dbReference type="InterPro" id="IPR019778">
    <property type="entry name" value="Class_I_Hydrophobin_CS"/>
</dbReference>
<keyword evidence="4 5" id="KW-1015">Disulfide bond</keyword>
<dbReference type="Proteomes" id="UP000034164">
    <property type="component" value="Unassembled WGS sequence"/>
</dbReference>
<organism evidence="6 7">
    <name type="scientific">[Emmonsia] crescens</name>
    <dbReference type="NCBI Taxonomy" id="73230"/>
    <lineage>
        <taxon>Eukaryota</taxon>
        <taxon>Fungi</taxon>
        <taxon>Dikarya</taxon>
        <taxon>Ascomycota</taxon>
        <taxon>Pezizomycotina</taxon>
        <taxon>Eurotiomycetes</taxon>
        <taxon>Eurotiomycetidae</taxon>
        <taxon>Onygenales</taxon>
        <taxon>Ajellomycetaceae</taxon>
        <taxon>Emergomyces</taxon>
    </lineage>
</organism>
<gene>
    <name evidence="6" type="ORF">EMCG_00070</name>
</gene>
<dbReference type="Pfam" id="PF01185">
    <property type="entry name" value="Hydrophobin"/>
    <property type="match status" value="1"/>
</dbReference>
<evidence type="ECO:0000256" key="3">
    <source>
        <dbReference type="ARBA" id="ARBA00022729"/>
    </source>
</evidence>
<proteinExistence type="inferred from homology"/>
<keyword evidence="3 5" id="KW-0732">Signal</keyword>
<evidence type="ECO:0000256" key="4">
    <source>
        <dbReference type="ARBA" id="ARBA00023157"/>
    </source>
</evidence>
<dbReference type="GO" id="GO:0005199">
    <property type="term" value="F:structural constituent of cell wall"/>
    <property type="evidence" value="ECO:0007669"/>
    <property type="project" value="InterPro"/>
</dbReference>
<protein>
    <recommendedName>
        <fullName evidence="5">Hydrophobin</fullName>
    </recommendedName>
</protein>
<dbReference type="SMART" id="SM00075">
    <property type="entry name" value="HYDRO"/>
    <property type="match status" value="1"/>
</dbReference>
<evidence type="ECO:0000256" key="2">
    <source>
        <dbReference type="ARBA" id="ARBA00022525"/>
    </source>
</evidence>
<evidence type="ECO:0000256" key="1">
    <source>
        <dbReference type="ARBA" id="ARBA00010446"/>
    </source>
</evidence>
<reference evidence="7" key="1">
    <citation type="journal article" date="2015" name="PLoS Genet.">
        <title>The dynamic genome and transcriptome of the human fungal pathogen Blastomyces and close relative Emmonsia.</title>
        <authorList>
            <person name="Munoz J.F."/>
            <person name="Gauthier G.M."/>
            <person name="Desjardins C.A."/>
            <person name="Gallo J.E."/>
            <person name="Holder J."/>
            <person name="Sullivan T.D."/>
            <person name="Marty A.J."/>
            <person name="Carmen J.C."/>
            <person name="Chen Z."/>
            <person name="Ding L."/>
            <person name="Gujja S."/>
            <person name="Magrini V."/>
            <person name="Misas E."/>
            <person name="Mitreva M."/>
            <person name="Priest M."/>
            <person name="Saif S."/>
            <person name="Whiston E.A."/>
            <person name="Young S."/>
            <person name="Zeng Q."/>
            <person name="Goldman W.E."/>
            <person name="Mardis E.R."/>
            <person name="Taylor J.W."/>
            <person name="McEwen J.G."/>
            <person name="Clay O.K."/>
            <person name="Klein B.S."/>
            <person name="Cuomo C.A."/>
        </authorList>
    </citation>
    <scope>NUCLEOTIDE SEQUENCE [LARGE SCALE GENOMIC DNA]</scope>
    <source>
        <strain evidence="7">UAMH 3008</strain>
    </source>
</reference>
<comment type="similarity">
    <text evidence="1 5">Belongs to the fungal hydrophobin family.</text>
</comment>
<keyword evidence="5" id="KW-0134">Cell wall</keyword>
<dbReference type="EMBL" id="LCZI01000001">
    <property type="protein sequence ID" value="KKZ68899.1"/>
    <property type="molecule type" value="Genomic_DNA"/>
</dbReference>
<name>A0A0G2J801_9EURO</name>
<dbReference type="AlphaFoldDB" id="A0A0G2J801"/>
<dbReference type="InterPro" id="IPR001338">
    <property type="entry name" value="Class_I_Hydrophobin"/>
</dbReference>
<comment type="caution">
    <text evidence="6">The sequence shown here is derived from an EMBL/GenBank/DDBJ whole genome shotgun (WGS) entry which is preliminary data.</text>
</comment>
<sequence length="118" mass="11941">MKFSISAVVLALATIAVAAPGGYGYGGEKDGDITIAQDSHARQCGAQTALSCCNEATNESSGFSILDKLLGNIELLNFKNCGSLALGDPCSTNVACCQGDSSATGLIALNLPCIPVQL</sequence>